<dbReference type="InterPro" id="IPR032808">
    <property type="entry name" value="DoxX"/>
</dbReference>
<gene>
    <name evidence="6" type="ORF">HNP60_002670</name>
</gene>
<evidence type="ECO:0000313" key="6">
    <source>
        <dbReference type="EMBL" id="MBB5986696.1"/>
    </source>
</evidence>
<keyword evidence="4 5" id="KW-0472">Membrane</keyword>
<evidence type="ECO:0000256" key="1">
    <source>
        <dbReference type="ARBA" id="ARBA00004141"/>
    </source>
</evidence>
<reference evidence="6 7" key="1">
    <citation type="submission" date="2020-08" db="EMBL/GenBank/DDBJ databases">
        <title>Exploring microbial biodiversity for novel pathways involved in the catabolism of aromatic compounds derived from lignin.</title>
        <authorList>
            <person name="Elkins J."/>
        </authorList>
    </citation>
    <scope>NUCLEOTIDE SEQUENCE [LARGE SCALE GENOMIC DNA]</scope>
    <source>
        <strain evidence="6 7">B1D3A</strain>
    </source>
</reference>
<evidence type="ECO:0000256" key="3">
    <source>
        <dbReference type="ARBA" id="ARBA00022989"/>
    </source>
</evidence>
<organism evidence="6 7">
    <name type="scientific">Sphingobium lignivorans</name>
    <dbReference type="NCBI Taxonomy" id="2735886"/>
    <lineage>
        <taxon>Bacteria</taxon>
        <taxon>Pseudomonadati</taxon>
        <taxon>Pseudomonadota</taxon>
        <taxon>Alphaproteobacteria</taxon>
        <taxon>Sphingomonadales</taxon>
        <taxon>Sphingomonadaceae</taxon>
        <taxon>Sphingobium</taxon>
    </lineage>
</organism>
<feature type="transmembrane region" description="Helical" evidence="5">
    <location>
        <begin position="79"/>
        <end position="102"/>
    </location>
</feature>
<evidence type="ECO:0000256" key="2">
    <source>
        <dbReference type="ARBA" id="ARBA00022692"/>
    </source>
</evidence>
<accession>A0ABR6NHF5</accession>
<keyword evidence="7" id="KW-1185">Reference proteome</keyword>
<proteinExistence type="predicted"/>
<evidence type="ECO:0000256" key="4">
    <source>
        <dbReference type="ARBA" id="ARBA00023136"/>
    </source>
</evidence>
<feature type="transmembrane region" description="Helical" evidence="5">
    <location>
        <begin position="114"/>
        <end position="130"/>
    </location>
</feature>
<protein>
    <submittedName>
        <fullName evidence="6">Membrane protein YphA (DoxX/SURF4 family)</fullName>
    </submittedName>
</protein>
<dbReference type="EMBL" id="JACHKA010000001">
    <property type="protein sequence ID" value="MBB5986696.1"/>
    <property type="molecule type" value="Genomic_DNA"/>
</dbReference>
<name>A0ABR6NHF5_9SPHN</name>
<keyword evidence="3 5" id="KW-1133">Transmembrane helix</keyword>
<dbReference type="Pfam" id="PF07681">
    <property type="entry name" value="DoxX"/>
    <property type="match status" value="1"/>
</dbReference>
<evidence type="ECO:0000313" key="7">
    <source>
        <dbReference type="Proteomes" id="UP001138540"/>
    </source>
</evidence>
<dbReference type="RefSeq" id="WP_184154484.1">
    <property type="nucleotide sequence ID" value="NZ_JACHKA010000001.1"/>
</dbReference>
<dbReference type="Proteomes" id="UP001138540">
    <property type="component" value="Unassembled WGS sequence"/>
</dbReference>
<keyword evidence="2 5" id="KW-0812">Transmembrane</keyword>
<evidence type="ECO:0000256" key="5">
    <source>
        <dbReference type="SAM" id="Phobius"/>
    </source>
</evidence>
<sequence>MTPAPIATLLTDRRFAILAAALLTSPYWTSALAKLLDWNSAVAEAAHFGLQPAMFVAALTILVQLVGSFAIVFRRGAWLGAGALGVFTALATLVAHPFWTIAEPMARFHERNTFLEHVGLIGGLMLAAILRERTR</sequence>
<comment type="caution">
    <text evidence="6">The sequence shown here is derived from an EMBL/GenBank/DDBJ whole genome shotgun (WGS) entry which is preliminary data.</text>
</comment>
<comment type="subcellular location">
    <subcellularLocation>
        <location evidence="1">Membrane</location>
        <topology evidence="1">Multi-pass membrane protein</topology>
    </subcellularLocation>
</comment>
<feature type="transmembrane region" description="Helical" evidence="5">
    <location>
        <begin position="49"/>
        <end position="72"/>
    </location>
</feature>